<name>A0A699T2Y0_TANCI</name>
<dbReference type="EMBL" id="BKCJ011207021">
    <property type="protein sequence ID" value="GFD03759.1"/>
    <property type="molecule type" value="Genomic_DNA"/>
</dbReference>
<dbReference type="AlphaFoldDB" id="A0A699T2Y0"/>
<accession>A0A699T2Y0</accession>
<evidence type="ECO:0000313" key="2">
    <source>
        <dbReference type="EMBL" id="GFD03759.1"/>
    </source>
</evidence>
<sequence>KAGKLQSPDEIINHGISPDLKYG</sequence>
<feature type="non-terminal residue" evidence="2">
    <location>
        <position position="1"/>
    </location>
</feature>
<evidence type="ECO:0000256" key="1">
    <source>
        <dbReference type="SAM" id="MobiDB-lite"/>
    </source>
</evidence>
<feature type="region of interest" description="Disordered" evidence="1">
    <location>
        <begin position="1"/>
        <end position="23"/>
    </location>
</feature>
<gene>
    <name evidence="2" type="ORF">Tci_875728</name>
</gene>
<protein>
    <submittedName>
        <fullName evidence="2">Uncharacterized protein</fullName>
    </submittedName>
</protein>
<comment type="caution">
    <text evidence="2">The sequence shown here is derived from an EMBL/GenBank/DDBJ whole genome shotgun (WGS) entry which is preliminary data.</text>
</comment>
<proteinExistence type="predicted"/>
<organism evidence="2">
    <name type="scientific">Tanacetum cinerariifolium</name>
    <name type="common">Dalmatian daisy</name>
    <name type="synonym">Chrysanthemum cinerariifolium</name>
    <dbReference type="NCBI Taxonomy" id="118510"/>
    <lineage>
        <taxon>Eukaryota</taxon>
        <taxon>Viridiplantae</taxon>
        <taxon>Streptophyta</taxon>
        <taxon>Embryophyta</taxon>
        <taxon>Tracheophyta</taxon>
        <taxon>Spermatophyta</taxon>
        <taxon>Magnoliopsida</taxon>
        <taxon>eudicotyledons</taxon>
        <taxon>Gunneridae</taxon>
        <taxon>Pentapetalae</taxon>
        <taxon>asterids</taxon>
        <taxon>campanulids</taxon>
        <taxon>Asterales</taxon>
        <taxon>Asteraceae</taxon>
        <taxon>Asteroideae</taxon>
        <taxon>Anthemideae</taxon>
        <taxon>Anthemidinae</taxon>
        <taxon>Tanacetum</taxon>
    </lineage>
</organism>
<reference evidence="2" key="1">
    <citation type="journal article" date="2019" name="Sci. Rep.">
        <title>Draft genome of Tanacetum cinerariifolium, the natural source of mosquito coil.</title>
        <authorList>
            <person name="Yamashiro T."/>
            <person name="Shiraishi A."/>
            <person name="Satake H."/>
            <person name="Nakayama K."/>
        </authorList>
    </citation>
    <scope>NUCLEOTIDE SEQUENCE</scope>
</reference>